<reference evidence="1 2" key="1">
    <citation type="submission" date="2023-07" db="EMBL/GenBank/DDBJ databases">
        <title>Genomic Encyclopedia of Type Strains, Phase IV (KMG-IV): sequencing the most valuable type-strain genomes for metagenomic binning, comparative biology and taxonomic classification.</title>
        <authorList>
            <person name="Goeker M."/>
        </authorList>
    </citation>
    <scope>NUCLEOTIDE SEQUENCE [LARGE SCALE GENOMIC DNA]</scope>
    <source>
        <strain evidence="1 2">DSM 27848</strain>
    </source>
</reference>
<accession>A0ABU0D1Q7</accession>
<organism evidence="1 2">
    <name type="scientific">Lederbergia wuyishanensis</name>
    <dbReference type="NCBI Taxonomy" id="1347903"/>
    <lineage>
        <taxon>Bacteria</taxon>
        <taxon>Bacillati</taxon>
        <taxon>Bacillota</taxon>
        <taxon>Bacilli</taxon>
        <taxon>Bacillales</taxon>
        <taxon>Bacillaceae</taxon>
        <taxon>Lederbergia</taxon>
    </lineage>
</organism>
<keyword evidence="2" id="KW-1185">Reference proteome</keyword>
<evidence type="ECO:0000313" key="1">
    <source>
        <dbReference type="EMBL" id="MDQ0342320.1"/>
    </source>
</evidence>
<evidence type="ECO:0000313" key="2">
    <source>
        <dbReference type="Proteomes" id="UP001232343"/>
    </source>
</evidence>
<comment type="caution">
    <text evidence="1">The sequence shown here is derived from an EMBL/GenBank/DDBJ whole genome shotgun (WGS) entry which is preliminary data.</text>
</comment>
<protein>
    <submittedName>
        <fullName evidence="1">Uncharacterized protein</fullName>
    </submittedName>
</protein>
<dbReference type="RefSeq" id="WP_244680490.1">
    <property type="nucleotide sequence ID" value="NZ_JALIRM010000001.1"/>
</dbReference>
<dbReference type="Proteomes" id="UP001232343">
    <property type="component" value="Unassembled WGS sequence"/>
</dbReference>
<sequence length="58" mass="6929">MRANDQNQIASFSTSQFFSLNFKNTIEKESYKMIEEPFMEYGLSMNGIRAFKKKMEKY</sequence>
<proteinExistence type="predicted"/>
<dbReference type="EMBL" id="JAUSUO010000001">
    <property type="protein sequence ID" value="MDQ0342320.1"/>
    <property type="molecule type" value="Genomic_DNA"/>
</dbReference>
<gene>
    <name evidence="1" type="ORF">J2S14_001113</name>
</gene>
<name>A0ABU0D1Q7_9BACI</name>